<evidence type="ECO:0000313" key="2">
    <source>
        <dbReference type="Proteomes" id="UP001612812"/>
    </source>
</evidence>
<dbReference type="RefSeq" id="WP_396770268.1">
    <property type="nucleotide sequence ID" value="NZ_JBITLA010000008.1"/>
</dbReference>
<accession>A0ABW7ZN86</accession>
<dbReference type="Proteomes" id="UP001612812">
    <property type="component" value="Unassembled WGS sequence"/>
</dbReference>
<proteinExistence type="predicted"/>
<comment type="caution">
    <text evidence="1">The sequence shown here is derived from an EMBL/GenBank/DDBJ whole genome shotgun (WGS) entry which is preliminary data.</text>
</comment>
<sequence>MSWTLLVMPLHVAAADGALGWAADAGSSLGLPEEPPPARELPTVAQVLSAFREAGCHGVPWFRVVGHDPARDLPSCPDPATCASTGGRDLGEVSLGVDGVDGDEPVELDRAVRDLGFRKPSGTAALAAAMALASRAGPLLVVDDGVAHVVVVSPGDDPADLARHWPW</sequence>
<reference evidence="1 2" key="1">
    <citation type="submission" date="2024-10" db="EMBL/GenBank/DDBJ databases">
        <title>The Natural Products Discovery Center: Release of the First 8490 Sequenced Strains for Exploring Actinobacteria Biosynthetic Diversity.</title>
        <authorList>
            <person name="Kalkreuter E."/>
            <person name="Kautsar S.A."/>
            <person name="Yang D."/>
            <person name="Bader C.D."/>
            <person name="Teijaro C.N."/>
            <person name="Fluegel L."/>
            <person name="Davis C.M."/>
            <person name="Simpson J.R."/>
            <person name="Lauterbach L."/>
            <person name="Steele A.D."/>
            <person name="Gui C."/>
            <person name="Meng S."/>
            <person name="Li G."/>
            <person name="Viehrig K."/>
            <person name="Ye F."/>
            <person name="Su P."/>
            <person name="Kiefer A.F."/>
            <person name="Nichols A."/>
            <person name="Cepeda A.J."/>
            <person name="Yan W."/>
            <person name="Fan B."/>
            <person name="Jiang Y."/>
            <person name="Adhikari A."/>
            <person name="Zheng C.-J."/>
            <person name="Schuster L."/>
            <person name="Cowan T.M."/>
            <person name="Smanski M.J."/>
            <person name="Chevrette M.G."/>
            <person name="De Carvalho L.P.S."/>
            <person name="Shen B."/>
        </authorList>
    </citation>
    <scope>NUCLEOTIDE SEQUENCE [LARGE SCALE GENOMIC DNA]</scope>
    <source>
        <strain evidence="1 2">NPDC049845</strain>
    </source>
</reference>
<protein>
    <submittedName>
        <fullName evidence="1">Uncharacterized protein</fullName>
    </submittedName>
</protein>
<organism evidence="1 2">
    <name type="scientific">Micromonospora maritima</name>
    <dbReference type="NCBI Taxonomy" id="986711"/>
    <lineage>
        <taxon>Bacteria</taxon>
        <taxon>Bacillati</taxon>
        <taxon>Actinomycetota</taxon>
        <taxon>Actinomycetes</taxon>
        <taxon>Micromonosporales</taxon>
        <taxon>Micromonosporaceae</taxon>
        <taxon>Micromonospora</taxon>
    </lineage>
</organism>
<gene>
    <name evidence="1" type="ORF">ACIBP4_18665</name>
</gene>
<keyword evidence="2" id="KW-1185">Reference proteome</keyword>
<evidence type="ECO:0000313" key="1">
    <source>
        <dbReference type="EMBL" id="MFI7264307.1"/>
    </source>
</evidence>
<dbReference type="EMBL" id="JBITLE010000006">
    <property type="protein sequence ID" value="MFI7264307.1"/>
    <property type="molecule type" value="Genomic_DNA"/>
</dbReference>
<name>A0ABW7ZN86_9ACTN</name>